<feature type="signal peptide" evidence="3">
    <location>
        <begin position="1"/>
        <end position="30"/>
    </location>
</feature>
<accession>A0AAW8YG44</accession>
<protein>
    <submittedName>
        <fullName evidence="4">Firmicu-CTERM sorting domain-containing protein</fullName>
    </submittedName>
</protein>
<dbReference type="Proteomes" id="UP001280897">
    <property type="component" value="Unassembled WGS sequence"/>
</dbReference>
<gene>
    <name evidence="4" type="ORF">R0G89_03705</name>
</gene>
<evidence type="ECO:0000256" key="2">
    <source>
        <dbReference type="SAM" id="Phobius"/>
    </source>
</evidence>
<feature type="region of interest" description="Disordered" evidence="1">
    <location>
        <begin position="158"/>
        <end position="216"/>
    </location>
</feature>
<keyword evidence="3" id="KW-0732">Signal</keyword>
<feature type="compositionally biased region" description="Basic and acidic residues" evidence="1">
    <location>
        <begin position="202"/>
        <end position="215"/>
    </location>
</feature>
<feature type="chain" id="PRO_5043465748" evidence="3">
    <location>
        <begin position="31"/>
        <end position="427"/>
    </location>
</feature>
<comment type="caution">
    <text evidence="4">The sequence shown here is derived from an EMBL/GenBank/DDBJ whole genome shotgun (WGS) entry which is preliminary data.</text>
</comment>
<feature type="transmembrane region" description="Helical" evidence="2">
    <location>
        <begin position="400"/>
        <end position="418"/>
    </location>
</feature>
<dbReference type="RefSeq" id="WP_008841931.1">
    <property type="nucleotide sequence ID" value="NZ_CP066046.1"/>
</dbReference>
<keyword evidence="2" id="KW-0812">Transmembrane</keyword>
<sequence>MKKKLLTSTLLGVGTLILFSGGTTPPVVNAATAPTNETNQATTNKAAQKITVTNVGNQIRLLVNTGTSNASLPNFFTIDYNQQQIKFNLSSTKDGAVTITENNQVVGNGEISDRGTNLKASIDVNKTAMKAEGTKSAIIKIGNQQATTNIVNKTTSTATGKAIADKTSSSTKAKDESNTKQAKSTKVINKDDQNTTDPVHQVFHENSSKRKESIKRTPNSYVNGALNIKIDGKFSDWDNVEKSPMVINGDNDNIKYAALVADDQNIYFYVMMHPVLSGGYTSFQPSGYDLTIGGKEFWISFNNNQTVNLDVGQKQAVSMNIYSSDGSVDLSNQAVVAKQNIDQKMGDGSTVKGTGYVFECAVPFSKLKGISNTSGQTITLKNSNLWNGELTTTGGSTGPILLASTGVAIAGWSVYQFTRRKRKLGLK</sequence>
<dbReference type="SUPFAM" id="SSF49344">
    <property type="entry name" value="CBD9-like"/>
    <property type="match status" value="1"/>
</dbReference>
<evidence type="ECO:0000256" key="1">
    <source>
        <dbReference type="SAM" id="MobiDB-lite"/>
    </source>
</evidence>
<evidence type="ECO:0000313" key="5">
    <source>
        <dbReference type="Proteomes" id="UP001280897"/>
    </source>
</evidence>
<dbReference type="EMBL" id="JAWJAV010000002">
    <property type="protein sequence ID" value="MDV2620835.1"/>
    <property type="molecule type" value="Genomic_DNA"/>
</dbReference>
<dbReference type="InterPro" id="IPR026409">
    <property type="entry name" value="Firmicu_CTERM"/>
</dbReference>
<evidence type="ECO:0000313" key="4">
    <source>
        <dbReference type="EMBL" id="MDV2620835.1"/>
    </source>
</evidence>
<proteinExistence type="predicted"/>
<keyword evidence="2" id="KW-0472">Membrane</keyword>
<dbReference type="NCBIfam" id="TIGR04145">
    <property type="entry name" value="Firmicu_CTERM"/>
    <property type="match status" value="1"/>
</dbReference>
<reference evidence="4" key="1">
    <citation type="journal article" date="2023" name="PeerJ">
        <title>Selection and evaluation of lactic acid bacteria from chicken feces in Thailand as potential probiotics.</title>
        <authorList>
            <person name="Khurajog B."/>
            <person name="Disastra Y."/>
            <person name="Lawwyne L.D."/>
            <person name="Sirichokchatchawan W."/>
            <person name="Niyomtham W."/>
            <person name="Yindee J."/>
            <person name="Hampson D.J."/>
            <person name="Prapasarakul N."/>
        </authorList>
    </citation>
    <scope>NUCLEOTIDE SEQUENCE</scope>
    <source>
        <strain evidence="4">BF9</strain>
    </source>
</reference>
<dbReference type="Gene3D" id="2.60.40.1190">
    <property type="match status" value="1"/>
</dbReference>
<keyword evidence="2" id="KW-1133">Transmembrane helix</keyword>
<dbReference type="AlphaFoldDB" id="A0AAW8YG44"/>
<organism evidence="4 5">
    <name type="scientific">Pediococcus acidilactici</name>
    <dbReference type="NCBI Taxonomy" id="1254"/>
    <lineage>
        <taxon>Bacteria</taxon>
        <taxon>Bacillati</taxon>
        <taxon>Bacillota</taxon>
        <taxon>Bacilli</taxon>
        <taxon>Lactobacillales</taxon>
        <taxon>Lactobacillaceae</taxon>
        <taxon>Pediococcus</taxon>
        <taxon>Pediococcus acidilactici group</taxon>
    </lineage>
</organism>
<name>A0AAW8YG44_PEDAC</name>
<reference evidence="4" key="2">
    <citation type="submission" date="2023-10" db="EMBL/GenBank/DDBJ databases">
        <authorList>
            <person name="Khurajog B."/>
        </authorList>
    </citation>
    <scope>NUCLEOTIDE SEQUENCE</scope>
    <source>
        <strain evidence="4">BF9</strain>
    </source>
</reference>
<evidence type="ECO:0000256" key="3">
    <source>
        <dbReference type="SAM" id="SignalP"/>
    </source>
</evidence>